<name>A0A6A6Y8I2_9PEZI</name>
<keyword evidence="1" id="KW-0539">Nucleus</keyword>
<dbReference type="PANTHER" id="PTHR47784:SF5">
    <property type="entry name" value="STEROL UPTAKE CONTROL PROTEIN 2"/>
    <property type="match status" value="1"/>
</dbReference>
<evidence type="ECO:0008006" key="5">
    <source>
        <dbReference type="Google" id="ProtNLM"/>
    </source>
</evidence>
<reference evidence="2 4" key="1">
    <citation type="journal article" date="2020" name="Stud. Mycol.">
        <title>101 Dothideomycetes genomes: a test case for predicting lifestyles and emergence of pathogens.</title>
        <authorList>
            <person name="Haridas S."/>
            <person name="Albert R."/>
            <person name="Binder M."/>
            <person name="Bloem J."/>
            <person name="Labutti K."/>
            <person name="Salamov A."/>
            <person name="Andreopoulos B."/>
            <person name="Baker S."/>
            <person name="Barry K."/>
            <person name="Bills G."/>
            <person name="Bluhm B."/>
            <person name="Cannon C."/>
            <person name="Castanera R."/>
            <person name="Culley D."/>
            <person name="Daum C."/>
            <person name="Ezra D."/>
            <person name="Gonzalez J."/>
            <person name="Henrissat B."/>
            <person name="Kuo A."/>
            <person name="Liang C."/>
            <person name="Lipzen A."/>
            <person name="Lutzoni F."/>
            <person name="Magnuson J."/>
            <person name="Mondo S."/>
            <person name="Nolan M."/>
            <person name="Ohm R."/>
            <person name="Pangilinan J."/>
            <person name="Park H.-J."/>
            <person name="Ramirez L."/>
            <person name="Alfaro M."/>
            <person name="Sun H."/>
            <person name="Tritt A."/>
            <person name="Yoshinaga Y."/>
            <person name="Zwiers L.-H."/>
            <person name="Turgeon B."/>
            <person name="Goodwin S."/>
            <person name="Spatafora J."/>
            <person name="Crous P."/>
            <person name="Grigoriev I."/>
        </authorList>
    </citation>
    <scope>NUCLEOTIDE SEQUENCE</scope>
    <source>
        <strain evidence="2 4">CBS 304.34</strain>
    </source>
</reference>
<dbReference type="GO" id="GO:0008270">
    <property type="term" value="F:zinc ion binding"/>
    <property type="evidence" value="ECO:0007669"/>
    <property type="project" value="InterPro"/>
</dbReference>
<dbReference type="InterPro" id="IPR036864">
    <property type="entry name" value="Zn2-C6_fun-type_DNA-bd_sf"/>
</dbReference>
<dbReference type="PANTHER" id="PTHR47784">
    <property type="entry name" value="STEROL UPTAKE CONTROL PROTEIN 2"/>
    <property type="match status" value="1"/>
</dbReference>
<dbReference type="InterPro" id="IPR053157">
    <property type="entry name" value="Sterol_Uptake_Regulator"/>
</dbReference>
<dbReference type="OrthoDB" id="416217at2759"/>
<proteinExistence type="predicted"/>
<evidence type="ECO:0000313" key="4">
    <source>
        <dbReference type="RefSeq" id="XP_033572105.1"/>
    </source>
</evidence>
<accession>A0A6A6Y8I2</accession>
<organism evidence="2">
    <name type="scientific">Mytilinidion resinicola</name>
    <dbReference type="NCBI Taxonomy" id="574789"/>
    <lineage>
        <taxon>Eukaryota</taxon>
        <taxon>Fungi</taxon>
        <taxon>Dikarya</taxon>
        <taxon>Ascomycota</taxon>
        <taxon>Pezizomycotina</taxon>
        <taxon>Dothideomycetes</taxon>
        <taxon>Pleosporomycetidae</taxon>
        <taxon>Mytilinidiales</taxon>
        <taxon>Mytilinidiaceae</taxon>
        <taxon>Mytilinidion</taxon>
    </lineage>
</organism>
<reference evidence="4" key="3">
    <citation type="submission" date="2025-04" db="UniProtKB">
        <authorList>
            <consortium name="RefSeq"/>
        </authorList>
    </citation>
    <scope>IDENTIFICATION</scope>
    <source>
        <strain evidence="4">CBS 304.34</strain>
    </source>
</reference>
<dbReference type="CDD" id="cd00067">
    <property type="entry name" value="GAL4"/>
    <property type="match status" value="1"/>
</dbReference>
<dbReference type="EMBL" id="MU003710">
    <property type="protein sequence ID" value="KAF2805141.1"/>
    <property type="molecule type" value="Genomic_DNA"/>
</dbReference>
<reference evidence="4" key="2">
    <citation type="submission" date="2020-04" db="EMBL/GenBank/DDBJ databases">
        <authorList>
            <consortium name="NCBI Genome Project"/>
        </authorList>
    </citation>
    <scope>NUCLEOTIDE SEQUENCE</scope>
    <source>
        <strain evidence="4">CBS 304.34</strain>
    </source>
</reference>
<dbReference type="Pfam" id="PF11951">
    <property type="entry name" value="Fungal_trans_2"/>
    <property type="match status" value="1"/>
</dbReference>
<dbReference type="AlphaFoldDB" id="A0A6A6Y8I2"/>
<evidence type="ECO:0000313" key="2">
    <source>
        <dbReference type="EMBL" id="KAF2805141.1"/>
    </source>
</evidence>
<keyword evidence="3" id="KW-1185">Reference proteome</keyword>
<protein>
    <recommendedName>
        <fullName evidence="5">Zn(2)-C6 fungal-type domain-containing protein</fullName>
    </recommendedName>
</protein>
<dbReference type="GO" id="GO:0001228">
    <property type="term" value="F:DNA-binding transcription activator activity, RNA polymerase II-specific"/>
    <property type="evidence" value="ECO:0007669"/>
    <property type="project" value="TreeGrafter"/>
</dbReference>
<dbReference type="RefSeq" id="XP_033572105.1">
    <property type="nucleotide sequence ID" value="XM_033728404.1"/>
</dbReference>
<dbReference type="SUPFAM" id="SSF57701">
    <property type="entry name" value="Zn2/Cys6 DNA-binding domain"/>
    <property type="match status" value="1"/>
</dbReference>
<sequence length="529" mass="59507">MSLGSPNISFFHVSAQRLDGSGPDLQDVYGRSCRQRRRHAKSKRGCAGCKRRRCDEALPACHNCLRRGESCNLPENQQPSPRTPPSQSDEFLGLTQEVNLYQMKLFHTFGTRTARTLIFGEHLWRNGIMRQCFTHDYLMHAILLISATHLHSLEPHDPRNYNASVVHLSKTLQLFRKALSGPVTHDNADALMATAILLYHHAWTNLDSFTPSTPVSDIDGQYPKQPLNLSTDPIFTLSAGLKEIFDKAKHLLTRDGSAWLATAHSRAHLPIVEAARRCSKAPEYFEEYLKRYFQGIENPLSSTNAIAGVSSNRSLIEKLLLSANTDEAAGWFDLIRLSEPTENTSVADREILTAYMTASCRLAPLLSMCKPPKPDTRLLIVRDPEGAHNLSTKPMHDGLYSSVALYLFSFPIRSDAVFNAMVRRNDCRAYMVLLYFYRGVKALLSAETYWWCRARADFMERALHASLRDTGLGKIIDAEEHAFNAGQVTWARNTDKEGRKAGSPCFFQNLWTEHGGCVNCMPNYTAPTI</sequence>
<evidence type="ECO:0000256" key="1">
    <source>
        <dbReference type="ARBA" id="ARBA00023242"/>
    </source>
</evidence>
<dbReference type="Proteomes" id="UP000504636">
    <property type="component" value="Unplaced"/>
</dbReference>
<dbReference type="GeneID" id="54469297"/>
<dbReference type="InterPro" id="IPR021858">
    <property type="entry name" value="Fun_TF"/>
</dbReference>
<dbReference type="InterPro" id="IPR001138">
    <property type="entry name" value="Zn2Cys6_DnaBD"/>
</dbReference>
<evidence type="ECO:0000313" key="3">
    <source>
        <dbReference type="Proteomes" id="UP000504636"/>
    </source>
</evidence>
<gene>
    <name evidence="2 4" type="ORF">BDZ99DRAFT_574752</name>
</gene>